<dbReference type="PROSITE" id="PS00170">
    <property type="entry name" value="CSA_PPIASE_1"/>
    <property type="match status" value="1"/>
</dbReference>
<dbReference type="PANTHER" id="PTHR45625:SF4">
    <property type="entry name" value="PEPTIDYLPROLYL ISOMERASE DOMAIN AND WD REPEAT-CONTAINING PROTEIN 1"/>
    <property type="match status" value="1"/>
</dbReference>
<dbReference type="GO" id="GO:0003755">
    <property type="term" value="F:peptidyl-prolyl cis-trans isomerase activity"/>
    <property type="evidence" value="ECO:0007669"/>
    <property type="project" value="UniProtKB-EC"/>
</dbReference>
<feature type="region of interest" description="Disordered" evidence="5">
    <location>
        <begin position="25"/>
        <end position="54"/>
    </location>
</feature>
<evidence type="ECO:0000256" key="4">
    <source>
        <dbReference type="RuleBase" id="RU363019"/>
    </source>
</evidence>
<organism evidence="7 8">
    <name type="scientific">Jejudonia soesokkakensis</name>
    <dbReference type="NCBI Taxonomy" id="1323432"/>
    <lineage>
        <taxon>Bacteria</taxon>
        <taxon>Pseudomonadati</taxon>
        <taxon>Bacteroidota</taxon>
        <taxon>Flavobacteriia</taxon>
        <taxon>Flavobacteriales</taxon>
        <taxon>Flavobacteriaceae</taxon>
        <taxon>Jejudonia</taxon>
    </lineage>
</organism>
<keyword evidence="3 4" id="KW-0413">Isomerase</keyword>
<dbReference type="EC" id="5.2.1.8" evidence="4"/>
<comment type="function">
    <text evidence="4">PPIases accelerate the folding of proteins. It catalyzes the cis-trans isomerization of proline imidic peptide bonds in oligopeptides.</text>
</comment>
<dbReference type="EMBL" id="JBHTBN010000003">
    <property type="protein sequence ID" value="MFC7357561.1"/>
    <property type="molecule type" value="Genomic_DNA"/>
</dbReference>
<dbReference type="InterPro" id="IPR044666">
    <property type="entry name" value="Cyclophilin_A-like"/>
</dbReference>
<gene>
    <name evidence="7" type="ORF">ACFQO1_07670</name>
</gene>
<evidence type="ECO:0000313" key="7">
    <source>
        <dbReference type="EMBL" id="MFC7357561.1"/>
    </source>
</evidence>
<sequence length="236" mass="26747">MKLSLSVLICCCVLLLSCEDTKKEKQVSAEKTPTTTEASEKNTEETETPSEKKYPKITQENVVEFLTAYGKDNPETNLRITTTHGTIDLELYEDTPLHRANYIYLTKQGYFDNTFFHRIVPNFIIQGGNSDNADTNEKRYQIGKDYLIPAELNGRNHTYGSVSGAKQYRENPDKKTAPFEFFIFLGPQTSTSHLNGNYTVFARVTNGMDVVEKIANLPADDNEWPQKNVEISVEVL</sequence>
<dbReference type="SUPFAM" id="SSF50891">
    <property type="entry name" value="Cyclophilin-like"/>
    <property type="match status" value="1"/>
</dbReference>
<evidence type="ECO:0000256" key="1">
    <source>
        <dbReference type="ARBA" id="ARBA00007365"/>
    </source>
</evidence>
<evidence type="ECO:0000256" key="5">
    <source>
        <dbReference type="SAM" id="MobiDB-lite"/>
    </source>
</evidence>
<dbReference type="PRINTS" id="PR00153">
    <property type="entry name" value="CSAPPISMRASE"/>
</dbReference>
<comment type="similarity">
    <text evidence="1 4">Belongs to the cyclophilin-type PPIase family.</text>
</comment>
<keyword evidence="2 4" id="KW-0697">Rotamase</keyword>
<evidence type="ECO:0000259" key="6">
    <source>
        <dbReference type="PROSITE" id="PS50072"/>
    </source>
</evidence>
<dbReference type="InterPro" id="IPR002130">
    <property type="entry name" value="Cyclophilin-type_PPIase_dom"/>
</dbReference>
<comment type="catalytic activity">
    <reaction evidence="4">
        <text>[protein]-peptidylproline (omega=180) = [protein]-peptidylproline (omega=0)</text>
        <dbReference type="Rhea" id="RHEA:16237"/>
        <dbReference type="Rhea" id="RHEA-COMP:10747"/>
        <dbReference type="Rhea" id="RHEA-COMP:10748"/>
        <dbReference type="ChEBI" id="CHEBI:83833"/>
        <dbReference type="ChEBI" id="CHEBI:83834"/>
        <dbReference type="EC" id="5.2.1.8"/>
    </reaction>
</comment>
<accession>A0ABW2MXU1</accession>
<dbReference type="Proteomes" id="UP001596415">
    <property type="component" value="Unassembled WGS sequence"/>
</dbReference>
<protein>
    <recommendedName>
        <fullName evidence="4">Peptidyl-prolyl cis-trans isomerase</fullName>
        <shortName evidence="4">PPIase</shortName>
        <ecNumber evidence="4">5.2.1.8</ecNumber>
    </recommendedName>
</protein>
<dbReference type="Gene3D" id="2.40.100.10">
    <property type="entry name" value="Cyclophilin-like"/>
    <property type="match status" value="1"/>
</dbReference>
<dbReference type="InterPro" id="IPR029000">
    <property type="entry name" value="Cyclophilin-like_dom_sf"/>
</dbReference>
<name>A0ABW2MXU1_9FLAO</name>
<comment type="caution">
    <text evidence="7">The sequence shown here is derived from an EMBL/GenBank/DDBJ whole genome shotgun (WGS) entry which is preliminary data.</text>
</comment>
<keyword evidence="8" id="KW-1185">Reference proteome</keyword>
<evidence type="ECO:0000313" key="8">
    <source>
        <dbReference type="Proteomes" id="UP001596415"/>
    </source>
</evidence>
<feature type="compositionally biased region" description="Basic and acidic residues" evidence="5">
    <location>
        <begin position="38"/>
        <end position="54"/>
    </location>
</feature>
<evidence type="ECO:0000256" key="3">
    <source>
        <dbReference type="ARBA" id="ARBA00023235"/>
    </source>
</evidence>
<reference evidence="8" key="1">
    <citation type="journal article" date="2019" name="Int. J. Syst. Evol. Microbiol.">
        <title>The Global Catalogue of Microorganisms (GCM) 10K type strain sequencing project: providing services to taxonomists for standard genome sequencing and annotation.</title>
        <authorList>
            <consortium name="The Broad Institute Genomics Platform"/>
            <consortium name="The Broad Institute Genome Sequencing Center for Infectious Disease"/>
            <person name="Wu L."/>
            <person name="Ma J."/>
        </authorList>
    </citation>
    <scope>NUCLEOTIDE SEQUENCE [LARGE SCALE GENOMIC DNA]</scope>
    <source>
        <strain evidence="8">CGMCC 1.16306</strain>
    </source>
</reference>
<evidence type="ECO:0000256" key="2">
    <source>
        <dbReference type="ARBA" id="ARBA00023110"/>
    </source>
</evidence>
<dbReference type="PROSITE" id="PS50072">
    <property type="entry name" value="CSA_PPIASE_2"/>
    <property type="match status" value="1"/>
</dbReference>
<feature type="domain" description="PPIase cyclophilin-type" evidence="6">
    <location>
        <begin position="85"/>
        <end position="232"/>
    </location>
</feature>
<proteinExistence type="inferred from homology"/>
<dbReference type="PROSITE" id="PS51257">
    <property type="entry name" value="PROKAR_LIPOPROTEIN"/>
    <property type="match status" value="1"/>
</dbReference>
<dbReference type="RefSeq" id="WP_380217406.1">
    <property type="nucleotide sequence ID" value="NZ_JBHTBN010000003.1"/>
</dbReference>
<dbReference type="PANTHER" id="PTHR45625">
    <property type="entry name" value="PEPTIDYL-PROLYL CIS-TRANS ISOMERASE-RELATED"/>
    <property type="match status" value="1"/>
</dbReference>
<dbReference type="InterPro" id="IPR020892">
    <property type="entry name" value="Cyclophilin-type_PPIase_CS"/>
</dbReference>
<dbReference type="CDD" id="cd00317">
    <property type="entry name" value="cyclophilin"/>
    <property type="match status" value="1"/>
</dbReference>
<dbReference type="Pfam" id="PF00160">
    <property type="entry name" value="Pro_isomerase"/>
    <property type="match status" value="1"/>
</dbReference>